<dbReference type="PANTHER" id="PTHR11552">
    <property type="entry name" value="GLUCOSE-METHANOL-CHOLINE GMC OXIDOREDUCTASE"/>
    <property type="match status" value="1"/>
</dbReference>
<comment type="caution">
    <text evidence="4">The sequence shown here is derived from an EMBL/GenBank/DDBJ whole genome shotgun (WGS) entry which is preliminary data.</text>
</comment>
<dbReference type="Proteomes" id="UP001302126">
    <property type="component" value="Unassembled WGS sequence"/>
</dbReference>
<dbReference type="EMBL" id="MU864648">
    <property type="protein sequence ID" value="KAK4182512.1"/>
    <property type="molecule type" value="Genomic_DNA"/>
</dbReference>
<comment type="similarity">
    <text evidence="1">Belongs to the GMC oxidoreductase family.</text>
</comment>
<gene>
    <name evidence="4" type="ORF">QBC35DRAFT_468040</name>
</gene>
<feature type="chain" id="PRO_5042841146" evidence="2">
    <location>
        <begin position="23"/>
        <end position="675"/>
    </location>
</feature>
<dbReference type="PIRSF" id="PIRSF000137">
    <property type="entry name" value="Alcohol_oxidase"/>
    <property type="match status" value="1"/>
</dbReference>
<reference evidence="4" key="2">
    <citation type="submission" date="2023-05" db="EMBL/GenBank/DDBJ databases">
        <authorList>
            <consortium name="Lawrence Berkeley National Laboratory"/>
            <person name="Steindorff A."/>
            <person name="Hensen N."/>
            <person name="Bonometti L."/>
            <person name="Westerberg I."/>
            <person name="Brannstrom I.O."/>
            <person name="Guillou S."/>
            <person name="Cros-Aarteil S."/>
            <person name="Calhoun S."/>
            <person name="Haridas S."/>
            <person name="Kuo A."/>
            <person name="Mondo S."/>
            <person name="Pangilinan J."/>
            <person name="Riley R."/>
            <person name="Labutti K."/>
            <person name="Andreopoulos B."/>
            <person name="Lipzen A."/>
            <person name="Chen C."/>
            <person name="Yanf M."/>
            <person name="Daum C."/>
            <person name="Ng V."/>
            <person name="Clum A."/>
            <person name="Ohm R."/>
            <person name="Martin F."/>
            <person name="Silar P."/>
            <person name="Natvig D."/>
            <person name="Lalanne C."/>
            <person name="Gautier V."/>
            <person name="Ament-Velasquez S.L."/>
            <person name="Kruys A."/>
            <person name="Hutchinson M.I."/>
            <person name="Powell A.J."/>
            <person name="Barry K."/>
            <person name="Miller A.N."/>
            <person name="Grigoriev I.V."/>
            <person name="Debuchy R."/>
            <person name="Gladieux P."/>
            <person name="Thoren M.H."/>
            <person name="Johannesson H."/>
        </authorList>
    </citation>
    <scope>NUCLEOTIDE SEQUENCE</scope>
    <source>
        <strain evidence="4">PSN309</strain>
    </source>
</reference>
<dbReference type="SUPFAM" id="SSF54373">
    <property type="entry name" value="FAD-linked reductases, C-terminal domain"/>
    <property type="match status" value="1"/>
</dbReference>
<dbReference type="PROSITE" id="PS00624">
    <property type="entry name" value="GMC_OXRED_2"/>
    <property type="match status" value="1"/>
</dbReference>
<dbReference type="InterPro" id="IPR036188">
    <property type="entry name" value="FAD/NAD-bd_sf"/>
</dbReference>
<keyword evidence="5" id="KW-1185">Reference proteome</keyword>
<keyword evidence="2" id="KW-0732">Signal</keyword>
<feature type="domain" description="Glucose-methanol-choline oxidoreductase N-terminal" evidence="3">
    <location>
        <begin position="370"/>
        <end position="384"/>
    </location>
</feature>
<dbReference type="InterPro" id="IPR007867">
    <property type="entry name" value="GMC_OxRtase_C"/>
</dbReference>
<evidence type="ECO:0000313" key="4">
    <source>
        <dbReference type="EMBL" id="KAK4182512.1"/>
    </source>
</evidence>
<evidence type="ECO:0000256" key="2">
    <source>
        <dbReference type="SAM" id="SignalP"/>
    </source>
</evidence>
<dbReference type="InterPro" id="IPR012132">
    <property type="entry name" value="GMC_OxRdtase"/>
</dbReference>
<dbReference type="Pfam" id="PF05199">
    <property type="entry name" value="GMC_oxred_C"/>
    <property type="match status" value="1"/>
</dbReference>
<evidence type="ECO:0000313" key="5">
    <source>
        <dbReference type="Proteomes" id="UP001302126"/>
    </source>
</evidence>
<evidence type="ECO:0000259" key="3">
    <source>
        <dbReference type="PROSITE" id="PS00624"/>
    </source>
</evidence>
<name>A0AAN7AE48_9PEZI</name>
<dbReference type="AlphaFoldDB" id="A0AAN7AE48"/>
<dbReference type="Gene3D" id="3.50.50.60">
    <property type="entry name" value="FAD/NAD(P)-binding domain"/>
    <property type="match status" value="1"/>
</dbReference>
<accession>A0AAN7AE48</accession>
<evidence type="ECO:0000256" key="1">
    <source>
        <dbReference type="ARBA" id="ARBA00010790"/>
    </source>
</evidence>
<protein>
    <submittedName>
        <fullName evidence="4">GMC oxidoreductase</fullName>
    </submittedName>
</protein>
<dbReference type="InterPro" id="IPR000172">
    <property type="entry name" value="GMC_OxRdtase_N"/>
</dbReference>
<feature type="signal peptide" evidence="2">
    <location>
        <begin position="1"/>
        <end position="22"/>
    </location>
</feature>
<reference evidence="4" key="1">
    <citation type="journal article" date="2023" name="Mol. Phylogenet. Evol.">
        <title>Genome-scale phylogeny and comparative genomics of the fungal order Sordariales.</title>
        <authorList>
            <person name="Hensen N."/>
            <person name="Bonometti L."/>
            <person name="Westerberg I."/>
            <person name="Brannstrom I.O."/>
            <person name="Guillou S."/>
            <person name="Cros-Aarteil S."/>
            <person name="Calhoun S."/>
            <person name="Haridas S."/>
            <person name="Kuo A."/>
            <person name="Mondo S."/>
            <person name="Pangilinan J."/>
            <person name="Riley R."/>
            <person name="LaButti K."/>
            <person name="Andreopoulos B."/>
            <person name="Lipzen A."/>
            <person name="Chen C."/>
            <person name="Yan M."/>
            <person name="Daum C."/>
            <person name="Ng V."/>
            <person name="Clum A."/>
            <person name="Steindorff A."/>
            <person name="Ohm R.A."/>
            <person name="Martin F."/>
            <person name="Silar P."/>
            <person name="Natvig D.O."/>
            <person name="Lalanne C."/>
            <person name="Gautier V."/>
            <person name="Ament-Velasquez S.L."/>
            <person name="Kruys A."/>
            <person name="Hutchinson M.I."/>
            <person name="Powell A.J."/>
            <person name="Barry K."/>
            <person name="Miller A.N."/>
            <person name="Grigoriev I.V."/>
            <person name="Debuchy R."/>
            <person name="Gladieux P."/>
            <person name="Hiltunen Thoren M."/>
            <person name="Johannesson H."/>
        </authorList>
    </citation>
    <scope>NUCLEOTIDE SEQUENCE</scope>
    <source>
        <strain evidence="4">PSN309</strain>
    </source>
</reference>
<organism evidence="4 5">
    <name type="scientific">Podospora australis</name>
    <dbReference type="NCBI Taxonomy" id="1536484"/>
    <lineage>
        <taxon>Eukaryota</taxon>
        <taxon>Fungi</taxon>
        <taxon>Dikarya</taxon>
        <taxon>Ascomycota</taxon>
        <taxon>Pezizomycotina</taxon>
        <taxon>Sordariomycetes</taxon>
        <taxon>Sordariomycetidae</taxon>
        <taxon>Sordariales</taxon>
        <taxon>Podosporaceae</taxon>
        <taxon>Podospora</taxon>
    </lineage>
</organism>
<dbReference type="PANTHER" id="PTHR11552:SF80">
    <property type="entry name" value="GMC OXIDOREDUCTASE"/>
    <property type="match status" value="1"/>
</dbReference>
<dbReference type="GO" id="GO:0050660">
    <property type="term" value="F:flavin adenine dinucleotide binding"/>
    <property type="evidence" value="ECO:0007669"/>
    <property type="project" value="InterPro"/>
</dbReference>
<dbReference type="Gene3D" id="3.30.560.10">
    <property type="entry name" value="Glucose Oxidase, domain 3"/>
    <property type="match status" value="1"/>
</dbReference>
<dbReference type="SUPFAM" id="SSF51905">
    <property type="entry name" value="FAD/NAD(P)-binding domain"/>
    <property type="match status" value="1"/>
</dbReference>
<dbReference type="Pfam" id="PF00732">
    <property type="entry name" value="GMC_oxred_N"/>
    <property type="match status" value="1"/>
</dbReference>
<proteinExistence type="inferred from homology"/>
<dbReference type="GO" id="GO:0016614">
    <property type="term" value="F:oxidoreductase activity, acting on CH-OH group of donors"/>
    <property type="evidence" value="ECO:0007669"/>
    <property type="project" value="InterPro"/>
</dbReference>
<sequence>MPRLTTSSLLFGLSVLTGTSLAAGGGGDGGPGGYTKPKNNVYDYIVVGSGPGGGPIATNLAKAGHSVLLVEAGDDQSNNPTSEVATLFFLPYQDEAMRWDFFVKNYANDTRNLQHNHLTYKRADGTFYVGNNPPPGATRLGIHYPRGGTLGGSSAVNAMSAILPSDSDWSIVASLTGDTTWNPAHFRTIFARIENNHYLAPGAPGHGFSGYFDTQMANASTWDGQTDMLTVMAKASDALGQNPADIVDHLLADTNELNAARDQSQGVWGSSIHVDENWRRFSSRDLVLETVNALTPQGKKKYPLWLEMETLATKVNFENVNHPNKQPKASGIDFLKGKSVYRADPRNNPATNTGTPGTAYARKEVILAGGTFNSPQLLKLSGIGPAAELASFGIPLVKNLPGVGTNLQDNYEVPVVGHAAQNISAPAPNPADPTCWFGAPGDPCVALWENQQGPYMKGSTLNAMFRKSVSPAYNERDMFMVGGTFALRGFWPPTDSIIPDPPNMFGFSTVKIGPQSRLGKVLLKSANPRDVPEINFHLFEEGDSGTALDLAAELDTVKFVRRIFASVPAPLGPISPVEPPCPGGMAPDGTCDDAADIEWIKNQIFGHHPTSTCAIGADSDPNAVLDNKFRVRGVKGLRVVDASAFPRVPGPFPVLPTFMLSEKATEGVLADANTW</sequence>